<gene>
    <name evidence="2" type="ORF">GPECTOR_240g574</name>
</gene>
<name>A0A150FWE0_GONPE</name>
<feature type="region of interest" description="Disordered" evidence="1">
    <location>
        <begin position="571"/>
        <end position="637"/>
    </location>
</feature>
<accession>A0A150FWE0</accession>
<feature type="compositionally biased region" description="Basic residues" evidence="1">
    <location>
        <begin position="617"/>
        <end position="630"/>
    </location>
</feature>
<dbReference type="OrthoDB" id="539876at2759"/>
<dbReference type="AlphaFoldDB" id="A0A150FWE0"/>
<feature type="compositionally biased region" description="Low complexity" evidence="1">
    <location>
        <begin position="437"/>
        <end position="460"/>
    </location>
</feature>
<evidence type="ECO:0000313" key="3">
    <source>
        <dbReference type="Proteomes" id="UP000075714"/>
    </source>
</evidence>
<feature type="compositionally biased region" description="Low complexity" evidence="1">
    <location>
        <begin position="399"/>
        <end position="415"/>
    </location>
</feature>
<sequence>MADYVAARNDRERLEAVRNHLLRAISLFPAQQLPDQKRLRAVALARKATSRDVASGSPVQRGSAPGQLQQRLKARGKAVRASLELQKLLVPPLRAWKRLTRRRQEKFLEEEDELSEQQLERQLAALSAFAESARALDACLMALRRINIPYRHALLTAADAFMDEQVPELADLLALDESVEWGTPGNVPFLGNPLQGPYPFPEDLVFDTGAPASLDFQLLGCVWADAAVQHALAALAASNPDRSQFAQSMGRSMIPQLEKHACDAISPPFPRRATLEAASVQRGTWLVLAALQQLCAWCGGSLQVDCPVLTSLLQRLLAARGLTHLRPELAPTAARDALVGSVFMPQLPPRAPQLQPQDQRQRQHAVTVPEPAESATQPPEPLSQAAAAPEAESERAELEGPGSSPAVAAAAEPPAIQLPTPDLPSPAVRRSEEAHNVSAPAPAPVASACPPQGAAAGSVAGSEAAGSSTAAAEGPAVRGWAGGLGAMVGLLSQAASAVSAVLAPRRPSTAAVTATEAITSAVGAEAAPAPAPALTVPSVSASDGVGVASAAGSAAAGPSPAASVLEAAAAGAAAAGPPPPPPVQEGNVAEGQSDDEDEREGDNATAPEGGAGAAAAARRKRPKRKKKKKAAGAASQSDAADGAAAAAAVSAQPAAAALASAVDPAAALMAALAAEQPDCCVCLEELTPASVSLLSCVVRSAEGPFHALCNSCWAGLAHPRCPMCCTDDVDGLSLLEFLDRLAGRR</sequence>
<feature type="region of interest" description="Disordered" evidence="1">
    <location>
        <begin position="345"/>
        <end position="460"/>
    </location>
</feature>
<dbReference type="Proteomes" id="UP000075714">
    <property type="component" value="Unassembled WGS sequence"/>
</dbReference>
<reference evidence="3" key="1">
    <citation type="journal article" date="2016" name="Nat. Commun.">
        <title>The Gonium pectorale genome demonstrates co-option of cell cycle regulation during the evolution of multicellularity.</title>
        <authorList>
            <person name="Hanschen E.R."/>
            <person name="Marriage T.N."/>
            <person name="Ferris P.J."/>
            <person name="Hamaji T."/>
            <person name="Toyoda A."/>
            <person name="Fujiyama A."/>
            <person name="Neme R."/>
            <person name="Noguchi H."/>
            <person name="Minakuchi Y."/>
            <person name="Suzuki M."/>
            <person name="Kawai-Toyooka H."/>
            <person name="Smith D.R."/>
            <person name="Sparks H."/>
            <person name="Anderson J."/>
            <person name="Bakaric R."/>
            <person name="Luria V."/>
            <person name="Karger A."/>
            <person name="Kirschner M.W."/>
            <person name="Durand P.M."/>
            <person name="Michod R.E."/>
            <person name="Nozaki H."/>
            <person name="Olson B.J."/>
        </authorList>
    </citation>
    <scope>NUCLEOTIDE SEQUENCE [LARGE SCALE GENOMIC DNA]</scope>
    <source>
        <strain evidence="3">NIES-2863</strain>
    </source>
</reference>
<proteinExistence type="predicted"/>
<evidence type="ECO:0000256" key="1">
    <source>
        <dbReference type="SAM" id="MobiDB-lite"/>
    </source>
</evidence>
<protein>
    <submittedName>
        <fullName evidence="2">Uncharacterized protein</fullName>
    </submittedName>
</protein>
<comment type="caution">
    <text evidence="2">The sequence shown here is derived from an EMBL/GenBank/DDBJ whole genome shotgun (WGS) entry which is preliminary data.</text>
</comment>
<keyword evidence="3" id="KW-1185">Reference proteome</keyword>
<evidence type="ECO:0000313" key="2">
    <source>
        <dbReference type="EMBL" id="KXZ41932.1"/>
    </source>
</evidence>
<organism evidence="2 3">
    <name type="scientific">Gonium pectorale</name>
    <name type="common">Green alga</name>
    <dbReference type="NCBI Taxonomy" id="33097"/>
    <lineage>
        <taxon>Eukaryota</taxon>
        <taxon>Viridiplantae</taxon>
        <taxon>Chlorophyta</taxon>
        <taxon>core chlorophytes</taxon>
        <taxon>Chlorophyceae</taxon>
        <taxon>CS clade</taxon>
        <taxon>Chlamydomonadales</taxon>
        <taxon>Volvocaceae</taxon>
        <taxon>Gonium</taxon>
    </lineage>
</organism>
<dbReference type="EMBL" id="LSYV01000239">
    <property type="protein sequence ID" value="KXZ41932.1"/>
    <property type="molecule type" value="Genomic_DNA"/>
</dbReference>